<sequence length="130" mass="14189">AVLESEVVLDFQGAFSAQTYFSLIQCFSLSKCYKQFVLAMMVSIISSQSGGTALFYAGWEGHSEVVKLLLGAGARDIPNKFGRTALSMARANNHNDVVQYLRQHKPNNTPCLFLSSGLCKTASIFIKTVS</sequence>
<protein>
    <submittedName>
        <fullName evidence="2">Caskin-1</fullName>
    </submittedName>
</protein>
<name>A0AA35TIG1_GEOBA</name>
<organism evidence="2 3">
    <name type="scientific">Geodia barretti</name>
    <name type="common">Barrett's horny sponge</name>
    <dbReference type="NCBI Taxonomy" id="519541"/>
    <lineage>
        <taxon>Eukaryota</taxon>
        <taxon>Metazoa</taxon>
        <taxon>Porifera</taxon>
        <taxon>Demospongiae</taxon>
        <taxon>Heteroscleromorpha</taxon>
        <taxon>Tetractinellida</taxon>
        <taxon>Astrophorina</taxon>
        <taxon>Geodiidae</taxon>
        <taxon>Geodia</taxon>
    </lineage>
</organism>
<keyword evidence="1" id="KW-0040">ANK repeat</keyword>
<reference evidence="2" key="1">
    <citation type="submission" date="2023-03" db="EMBL/GenBank/DDBJ databases">
        <authorList>
            <person name="Steffen K."/>
            <person name="Cardenas P."/>
        </authorList>
    </citation>
    <scope>NUCLEOTIDE SEQUENCE</scope>
</reference>
<feature type="non-terminal residue" evidence="2">
    <location>
        <position position="130"/>
    </location>
</feature>
<dbReference type="Gene3D" id="1.25.40.20">
    <property type="entry name" value="Ankyrin repeat-containing domain"/>
    <property type="match status" value="1"/>
</dbReference>
<evidence type="ECO:0000256" key="1">
    <source>
        <dbReference type="PROSITE-ProRule" id="PRU00023"/>
    </source>
</evidence>
<dbReference type="SUPFAM" id="SSF48403">
    <property type="entry name" value="Ankyrin repeat"/>
    <property type="match status" value="1"/>
</dbReference>
<evidence type="ECO:0000313" key="3">
    <source>
        <dbReference type="Proteomes" id="UP001174909"/>
    </source>
</evidence>
<dbReference type="EMBL" id="CASHTH010003732">
    <property type="protein sequence ID" value="CAI8048542.1"/>
    <property type="molecule type" value="Genomic_DNA"/>
</dbReference>
<dbReference type="InterPro" id="IPR002110">
    <property type="entry name" value="Ankyrin_rpt"/>
</dbReference>
<feature type="repeat" description="ANK" evidence="1">
    <location>
        <begin position="49"/>
        <end position="74"/>
    </location>
</feature>
<dbReference type="PANTHER" id="PTHR24184:SF11">
    <property type="entry name" value="ANKYRIN REPEAT AND SOCS BOX CONTAINING 3"/>
    <property type="match status" value="1"/>
</dbReference>
<dbReference type="AlphaFoldDB" id="A0AA35TIG1"/>
<dbReference type="PANTHER" id="PTHR24184">
    <property type="entry name" value="SI:CH211-189E2.2"/>
    <property type="match status" value="1"/>
</dbReference>
<evidence type="ECO:0000313" key="2">
    <source>
        <dbReference type="EMBL" id="CAI8048542.1"/>
    </source>
</evidence>
<feature type="non-terminal residue" evidence="2">
    <location>
        <position position="1"/>
    </location>
</feature>
<comment type="caution">
    <text evidence="2">The sequence shown here is derived from an EMBL/GenBank/DDBJ whole genome shotgun (WGS) entry which is preliminary data.</text>
</comment>
<keyword evidence="3" id="KW-1185">Reference proteome</keyword>
<proteinExistence type="predicted"/>
<dbReference type="PROSITE" id="PS50297">
    <property type="entry name" value="ANK_REP_REGION"/>
    <property type="match status" value="1"/>
</dbReference>
<dbReference type="Pfam" id="PF00023">
    <property type="entry name" value="Ank"/>
    <property type="match status" value="2"/>
</dbReference>
<accession>A0AA35TIG1</accession>
<gene>
    <name evidence="2" type="ORF">GBAR_LOCUS26763</name>
</gene>
<dbReference type="PROSITE" id="PS50088">
    <property type="entry name" value="ANK_REPEAT"/>
    <property type="match status" value="1"/>
</dbReference>
<dbReference type="InterPro" id="IPR036770">
    <property type="entry name" value="Ankyrin_rpt-contain_sf"/>
</dbReference>
<dbReference type="SMART" id="SM00248">
    <property type="entry name" value="ANK"/>
    <property type="match status" value="2"/>
</dbReference>
<dbReference type="Proteomes" id="UP001174909">
    <property type="component" value="Unassembled WGS sequence"/>
</dbReference>